<name>A0A2N3Q1J2_9PROT</name>
<dbReference type="Pfam" id="PF04168">
    <property type="entry name" value="Alpha-E"/>
    <property type="match status" value="1"/>
</dbReference>
<dbReference type="RefSeq" id="WP_101248760.1">
    <property type="nucleotide sequence ID" value="NZ_PIUM01000001.1"/>
</dbReference>
<comment type="caution">
    <text evidence="2">The sequence shown here is derived from an EMBL/GenBank/DDBJ whole genome shotgun (WGS) entry which is preliminary data.</text>
</comment>
<gene>
    <name evidence="2" type="ORF">CWS72_01410</name>
</gene>
<protein>
    <recommendedName>
        <fullName evidence="1">DUF403 domain-containing protein</fullName>
    </recommendedName>
</protein>
<dbReference type="PANTHER" id="PTHR34595">
    <property type="entry name" value="BLR5612 PROTEIN"/>
    <property type="match status" value="1"/>
</dbReference>
<dbReference type="OrthoDB" id="9803532at2"/>
<dbReference type="PANTHER" id="PTHR34595:SF7">
    <property type="entry name" value="SLL1039 PROTEIN"/>
    <property type="match status" value="1"/>
</dbReference>
<proteinExistence type="predicted"/>
<evidence type="ECO:0000259" key="1">
    <source>
        <dbReference type="Pfam" id="PF04168"/>
    </source>
</evidence>
<keyword evidence="3" id="KW-1185">Reference proteome</keyword>
<evidence type="ECO:0000313" key="3">
    <source>
        <dbReference type="Proteomes" id="UP000233293"/>
    </source>
</evidence>
<accession>A0A2N3Q1J2</accession>
<dbReference type="InterPro" id="IPR007296">
    <property type="entry name" value="DUF403"/>
</dbReference>
<feature type="domain" description="DUF403" evidence="1">
    <location>
        <begin position="1"/>
        <end position="308"/>
    </location>
</feature>
<dbReference type="InterPro" id="IPR051680">
    <property type="entry name" value="ATP-dep_Glu-Cys_Ligase-2"/>
</dbReference>
<organism evidence="2 3">
    <name type="scientific">Telmatospirillum siberiense</name>
    <dbReference type="NCBI Taxonomy" id="382514"/>
    <lineage>
        <taxon>Bacteria</taxon>
        <taxon>Pseudomonadati</taxon>
        <taxon>Pseudomonadota</taxon>
        <taxon>Alphaproteobacteria</taxon>
        <taxon>Rhodospirillales</taxon>
        <taxon>Rhodospirillaceae</taxon>
        <taxon>Telmatospirillum</taxon>
    </lineage>
</organism>
<reference evidence="3" key="1">
    <citation type="submission" date="2017-12" db="EMBL/GenBank/DDBJ databases">
        <title>Draft genome sequence of Telmatospirillum siberiense 26-4b1T, an acidotolerant peatland alphaproteobacterium potentially involved in sulfur cycling.</title>
        <authorList>
            <person name="Hausmann B."/>
            <person name="Pjevac P."/>
            <person name="Schreck K."/>
            <person name="Herbold C.W."/>
            <person name="Daims H."/>
            <person name="Wagner M."/>
            <person name="Pester M."/>
            <person name="Loy A."/>
        </authorList>
    </citation>
    <scope>NUCLEOTIDE SEQUENCE [LARGE SCALE GENOMIC DNA]</scope>
    <source>
        <strain evidence="3">26-4b1</strain>
    </source>
</reference>
<dbReference type="AlphaFoldDB" id="A0A2N3Q1J2"/>
<evidence type="ECO:0000313" key="2">
    <source>
        <dbReference type="EMBL" id="PKU26528.1"/>
    </source>
</evidence>
<dbReference type="Proteomes" id="UP000233293">
    <property type="component" value="Unassembled WGS sequence"/>
</dbReference>
<dbReference type="EMBL" id="PIUM01000001">
    <property type="protein sequence ID" value="PKU26528.1"/>
    <property type="molecule type" value="Genomic_DNA"/>
</dbReference>
<sequence length="311" mass="35596">MLSRTAEQLYWTGRYVERAENMARILDVSQRLSVQGRARSRDANEWVAVLDILCAERQYAEIHGEVTEAGVIAFLTLDRSNPSSIYSCLRTARENARALRSAISAEMWESLNTTWLAIRDLTEADMQAQGLREFFDWVKVRSHLFRGVSYTTTLHDDGFAFIRLGTFLERADNTTRLLDSKFHILADSGTDPAANYYEWGAVLRAVGAFRAYHQLYHDVITPSRVAELLVLQPQMPRSLRFCFDQVTYLLGTLSLGRKLESERMAGEFCARLRYGQIEKIQANGLHDFLMETLDRIAELSVHISHDFLMTV</sequence>